<accession>A0A1I5SLD0</accession>
<dbReference type="GO" id="GO:0016787">
    <property type="term" value="F:hydrolase activity"/>
    <property type="evidence" value="ECO:0007669"/>
    <property type="project" value="UniProtKB-KW"/>
</dbReference>
<sequence length="275" mass="29897">MSSRCAAAASPNGSPPPRLGPLIATDQTVKDIDLLRVLLGRDKINWVGYSAGTWMGAHYAQTFPAGSSSTEFTTTWQKSFDAQPLGFERRWRQDFLPWMAKYDKLYHFGTTGEAARQTYEQIRYALTQGPVTLPDGSHVSANGLDSFIAAQIYSKRAFPGLASVSATTRPPDEAGTAAGRIPGRMAACRPGNPGSGDGREHRTPSAMGGTGRSSGKKVRPGGEVRGLLRQRRQVPVPAQSRQRRNRRLRRSLRDQSRGQAVQRAASDAKNVETDG</sequence>
<gene>
    <name evidence="2" type="ORF">SAMN05421854_106365</name>
</gene>
<dbReference type="InterPro" id="IPR029058">
    <property type="entry name" value="AB_hydrolase_fold"/>
</dbReference>
<evidence type="ECO:0000313" key="3">
    <source>
        <dbReference type="Proteomes" id="UP000199137"/>
    </source>
</evidence>
<dbReference type="SUPFAM" id="SSF53474">
    <property type="entry name" value="alpha/beta-Hydrolases"/>
    <property type="match status" value="1"/>
</dbReference>
<feature type="compositionally biased region" description="Low complexity" evidence="1">
    <location>
        <begin position="1"/>
        <end position="12"/>
    </location>
</feature>
<dbReference type="Proteomes" id="UP000199137">
    <property type="component" value="Unassembled WGS sequence"/>
</dbReference>
<dbReference type="Gene3D" id="3.40.50.1820">
    <property type="entry name" value="alpha/beta hydrolase"/>
    <property type="match status" value="1"/>
</dbReference>
<proteinExistence type="predicted"/>
<evidence type="ECO:0000313" key="2">
    <source>
        <dbReference type="EMBL" id="SFP71528.1"/>
    </source>
</evidence>
<keyword evidence="2" id="KW-0378">Hydrolase</keyword>
<feature type="region of interest" description="Disordered" evidence="1">
    <location>
        <begin position="164"/>
        <end position="275"/>
    </location>
</feature>
<dbReference type="AlphaFoldDB" id="A0A1I5SLD0"/>
<feature type="region of interest" description="Disordered" evidence="1">
    <location>
        <begin position="1"/>
        <end position="20"/>
    </location>
</feature>
<organism evidence="2 3">
    <name type="scientific">Amycolatopsis rubida</name>
    <dbReference type="NCBI Taxonomy" id="112413"/>
    <lineage>
        <taxon>Bacteria</taxon>
        <taxon>Bacillati</taxon>
        <taxon>Actinomycetota</taxon>
        <taxon>Actinomycetes</taxon>
        <taxon>Pseudonocardiales</taxon>
        <taxon>Pseudonocardiaceae</taxon>
        <taxon>Amycolatopsis</taxon>
    </lineage>
</organism>
<reference evidence="2 3" key="1">
    <citation type="submission" date="2016-10" db="EMBL/GenBank/DDBJ databases">
        <authorList>
            <person name="de Groot N.N."/>
        </authorList>
    </citation>
    <scope>NUCLEOTIDE SEQUENCE [LARGE SCALE GENOMIC DNA]</scope>
    <source>
        <strain evidence="2 3">DSM 44637</strain>
    </source>
</reference>
<dbReference type="EMBL" id="FOWC01000006">
    <property type="protein sequence ID" value="SFP71528.1"/>
    <property type="molecule type" value="Genomic_DNA"/>
</dbReference>
<dbReference type="STRING" id="112413.SAMN05421854_106365"/>
<evidence type="ECO:0000256" key="1">
    <source>
        <dbReference type="SAM" id="MobiDB-lite"/>
    </source>
</evidence>
<name>A0A1I5SLD0_9PSEU</name>
<protein>
    <submittedName>
        <fullName evidence="2">Alpha/beta hydrolase fold</fullName>
    </submittedName>
</protein>
<feature type="compositionally biased region" description="Basic residues" evidence="1">
    <location>
        <begin position="241"/>
        <end position="250"/>
    </location>
</feature>